<accession>A0ABP8J3U6</accession>
<name>A0ABP8J3U6_9BACT</name>
<feature type="transmembrane region" description="Helical" evidence="1">
    <location>
        <begin position="127"/>
        <end position="146"/>
    </location>
</feature>
<keyword evidence="1" id="KW-0472">Membrane</keyword>
<keyword evidence="1" id="KW-1133">Transmembrane helix</keyword>
<organism evidence="2 3">
    <name type="scientific">Hymenobacter koreensis</name>
    <dbReference type="NCBI Taxonomy" id="1084523"/>
    <lineage>
        <taxon>Bacteria</taxon>
        <taxon>Pseudomonadati</taxon>
        <taxon>Bacteroidota</taxon>
        <taxon>Cytophagia</taxon>
        <taxon>Cytophagales</taxon>
        <taxon>Hymenobacteraceae</taxon>
        <taxon>Hymenobacter</taxon>
    </lineage>
</organism>
<feature type="transmembrane region" description="Helical" evidence="1">
    <location>
        <begin position="89"/>
        <end position="106"/>
    </location>
</feature>
<dbReference type="RefSeq" id="WP_345225009.1">
    <property type="nucleotide sequence ID" value="NZ_BAABHA010000008.1"/>
</dbReference>
<sequence length="155" mass="17130">MSSAYSIVLALHSWSRWLVLIFGLIVLVRALSGWLGRKPYTGADNGMAASFVGSMHLQLLLGLILYFGLSPFGLKAMQTAGAMKDPTTRFWGMEHMVAMILAVILAQVGRSLSKKASDPVLKHKKAAIFFGVALLLVLLMIPWGIWNPERPLFRF</sequence>
<dbReference type="EMBL" id="BAABHA010000008">
    <property type="protein sequence ID" value="GAA4384556.1"/>
    <property type="molecule type" value="Genomic_DNA"/>
</dbReference>
<feature type="transmembrane region" description="Helical" evidence="1">
    <location>
        <begin position="48"/>
        <end position="69"/>
    </location>
</feature>
<evidence type="ECO:0008006" key="4">
    <source>
        <dbReference type="Google" id="ProtNLM"/>
    </source>
</evidence>
<keyword evidence="1" id="KW-0812">Transmembrane</keyword>
<feature type="transmembrane region" description="Helical" evidence="1">
    <location>
        <begin position="17"/>
        <end position="36"/>
    </location>
</feature>
<reference evidence="3" key="1">
    <citation type="journal article" date="2019" name="Int. J. Syst. Evol. Microbiol.">
        <title>The Global Catalogue of Microorganisms (GCM) 10K type strain sequencing project: providing services to taxonomists for standard genome sequencing and annotation.</title>
        <authorList>
            <consortium name="The Broad Institute Genomics Platform"/>
            <consortium name="The Broad Institute Genome Sequencing Center for Infectious Disease"/>
            <person name="Wu L."/>
            <person name="Ma J."/>
        </authorList>
    </citation>
    <scope>NUCLEOTIDE SEQUENCE [LARGE SCALE GENOMIC DNA]</scope>
    <source>
        <strain evidence="3">JCM 17924</strain>
    </source>
</reference>
<evidence type="ECO:0000313" key="3">
    <source>
        <dbReference type="Proteomes" id="UP001500454"/>
    </source>
</evidence>
<evidence type="ECO:0000256" key="1">
    <source>
        <dbReference type="SAM" id="Phobius"/>
    </source>
</evidence>
<dbReference type="Proteomes" id="UP001500454">
    <property type="component" value="Unassembled WGS sequence"/>
</dbReference>
<comment type="caution">
    <text evidence="2">The sequence shown here is derived from an EMBL/GenBank/DDBJ whole genome shotgun (WGS) entry which is preliminary data.</text>
</comment>
<proteinExistence type="predicted"/>
<keyword evidence="3" id="KW-1185">Reference proteome</keyword>
<protein>
    <recommendedName>
        <fullName evidence="4">Cytochrome B</fullName>
    </recommendedName>
</protein>
<gene>
    <name evidence="2" type="ORF">GCM10023186_26950</name>
</gene>
<evidence type="ECO:0000313" key="2">
    <source>
        <dbReference type="EMBL" id="GAA4384556.1"/>
    </source>
</evidence>